<accession>A0ABN3DZB2</accession>
<comment type="caution">
    <text evidence="3">The sequence shown here is derived from an EMBL/GenBank/DDBJ whole genome shotgun (WGS) entry which is preliminary data.</text>
</comment>
<proteinExistence type="inferred from homology"/>
<evidence type="ECO:0000256" key="1">
    <source>
        <dbReference type="ARBA" id="ARBA00006484"/>
    </source>
</evidence>
<dbReference type="InterPro" id="IPR036291">
    <property type="entry name" value="NAD(P)-bd_dom_sf"/>
</dbReference>
<evidence type="ECO:0000313" key="4">
    <source>
        <dbReference type="Proteomes" id="UP001500929"/>
    </source>
</evidence>
<name>A0ABN3DZB2_9MICO</name>
<comment type="similarity">
    <text evidence="1">Belongs to the short-chain dehydrogenases/reductases (SDR) family.</text>
</comment>
<keyword evidence="2" id="KW-0560">Oxidoreductase</keyword>
<evidence type="ECO:0000313" key="3">
    <source>
        <dbReference type="EMBL" id="GAA2245130.1"/>
    </source>
</evidence>
<keyword evidence="4" id="KW-1185">Reference proteome</keyword>
<dbReference type="PANTHER" id="PTHR24321:SF8">
    <property type="entry name" value="ESTRADIOL 17-BETA-DEHYDROGENASE 8-RELATED"/>
    <property type="match status" value="1"/>
</dbReference>
<dbReference type="PRINTS" id="PR00081">
    <property type="entry name" value="GDHRDH"/>
</dbReference>
<evidence type="ECO:0000256" key="2">
    <source>
        <dbReference type="ARBA" id="ARBA00023002"/>
    </source>
</evidence>
<sequence>MPTPASPADPRVAIVTGAASGVGLATVRGLLAESAHVVAVDVDPSAAELFAADPGVLTVIGDVADPATAERAVTAALDAFGRVDVLVNNAARFLLKPLAETTVTEWDAVLRTNVRGVFLFSRAVLPTMTAQGGGSIVNVTSISGLVGLANQAVYGASKGAIVTLTKALAVEVAASGVRVNAVAPGTVDTPFVREPLAALPDPEATLRTIAATHPLGRIARPSEIADAVLYLASPAASFITGTVLPVDGGYTAQ</sequence>
<gene>
    <name evidence="3" type="ORF">GCM10009851_32980</name>
</gene>
<organism evidence="3 4">
    <name type="scientific">Herbiconiux moechotypicola</name>
    <dbReference type="NCBI Taxonomy" id="637393"/>
    <lineage>
        <taxon>Bacteria</taxon>
        <taxon>Bacillati</taxon>
        <taxon>Actinomycetota</taxon>
        <taxon>Actinomycetes</taxon>
        <taxon>Micrococcales</taxon>
        <taxon>Microbacteriaceae</taxon>
        <taxon>Herbiconiux</taxon>
    </lineage>
</organism>
<dbReference type="InterPro" id="IPR002347">
    <property type="entry name" value="SDR_fam"/>
</dbReference>
<dbReference type="Proteomes" id="UP001500929">
    <property type="component" value="Unassembled WGS sequence"/>
</dbReference>
<dbReference type="Pfam" id="PF13561">
    <property type="entry name" value="adh_short_C2"/>
    <property type="match status" value="1"/>
</dbReference>
<dbReference type="PANTHER" id="PTHR24321">
    <property type="entry name" value="DEHYDROGENASES, SHORT CHAIN"/>
    <property type="match status" value="1"/>
</dbReference>
<reference evidence="3 4" key="1">
    <citation type="journal article" date="2019" name="Int. J. Syst. Evol. Microbiol.">
        <title>The Global Catalogue of Microorganisms (GCM) 10K type strain sequencing project: providing services to taxonomists for standard genome sequencing and annotation.</title>
        <authorList>
            <consortium name="The Broad Institute Genomics Platform"/>
            <consortium name="The Broad Institute Genome Sequencing Center for Infectious Disease"/>
            <person name="Wu L."/>
            <person name="Ma J."/>
        </authorList>
    </citation>
    <scope>NUCLEOTIDE SEQUENCE [LARGE SCALE GENOMIC DNA]</scope>
    <source>
        <strain evidence="3 4">JCM 16117</strain>
    </source>
</reference>
<dbReference type="RefSeq" id="WP_259480630.1">
    <property type="nucleotide sequence ID" value="NZ_BAAAQY010000011.1"/>
</dbReference>
<dbReference type="InterPro" id="IPR020904">
    <property type="entry name" value="Sc_DH/Rdtase_CS"/>
</dbReference>
<dbReference type="CDD" id="cd05233">
    <property type="entry name" value="SDR_c"/>
    <property type="match status" value="1"/>
</dbReference>
<dbReference type="PROSITE" id="PS00061">
    <property type="entry name" value="ADH_SHORT"/>
    <property type="match status" value="1"/>
</dbReference>
<dbReference type="Gene3D" id="3.40.50.720">
    <property type="entry name" value="NAD(P)-binding Rossmann-like Domain"/>
    <property type="match status" value="1"/>
</dbReference>
<dbReference type="EMBL" id="BAAAQY010000011">
    <property type="protein sequence ID" value="GAA2245130.1"/>
    <property type="molecule type" value="Genomic_DNA"/>
</dbReference>
<protein>
    <submittedName>
        <fullName evidence="3">SDR family oxidoreductase</fullName>
    </submittedName>
</protein>
<dbReference type="SUPFAM" id="SSF51735">
    <property type="entry name" value="NAD(P)-binding Rossmann-fold domains"/>
    <property type="match status" value="1"/>
</dbReference>
<dbReference type="PRINTS" id="PR00080">
    <property type="entry name" value="SDRFAMILY"/>
</dbReference>
<dbReference type="NCBIfam" id="NF005559">
    <property type="entry name" value="PRK07231.1"/>
    <property type="match status" value="1"/>
</dbReference>